<dbReference type="InterPro" id="IPR036412">
    <property type="entry name" value="HAD-like_sf"/>
</dbReference>
<dbReference type="InterPro" id="IPR023214">
    <property type="entry name" value="HAD_sf"/>
</dbReference>
<dbReference type="PROSITE" id="PS01229">
    <property type="entry name" value="COF_2"/>
    <property type="match status" value="1"/>
</dbReference>
<dbReference type="PANTHER" id="PTHR10000:SF8">
    <property type="entry name" value="HAD SUPERFAMILY HYDROLASE-LIKE, TYPE 3"/>
    <property type="match status" value="1"/>
</dbReference>
<organism evidence="1 2">
    <name type="scientific">Myceligenerans indicum</name>
    <dbReference type="NCBI Taxonomy" id="2593663"/>
    <lineage>
        <taxon>Bacteria</taxon>
        <taxon>Bacillati</taxon>
        <taxon>Actinomycetota</taxon>
        <taxon>Actinomycetes</taxon>
        <taxon>Micrococcales</taxon>
        <taxon>Promicromonosporaceae</taxon>
        <taxon>Myceligenerans</taxon>
    </lineage>
</organism>
<name>A0ABS1LIZ0_9MICO</name>
<protein>
    <submittedName>
        <fullName evidence="1">HAD family phosphatase</fullName>
    </submittedName>
</protein>
<dbReference type="RefSeq" id="WP_201846037.1">
    <property type="nucleotide sequence ID" value="NZ_JABBYC010000009.1"/>
</dbReference>
<gene>
    <name evidence="1" type="ORF">HGK34_07935</name>
</gene>
<dbReference type="Gene3D" id="3.30.1240.10">
    <property type="match status" value="1"/>
</dbReference>
<evidence type="ECO:0000313" key="2">
    <source>
        <dbReference type="Proteomes" id="UP000675409"/>
    </source>
</evidence>
<dbReference type="Gene3D" id="3.40.50.1000">
    <property type="entry name" value="HAD superfamily/HAD-like"/>
    <property type="match status" value="1"/>
</dbReference>
<dbReference type="PANTHER" id="PTHR10000">
    <property type="entry name" value="PHOSPHOSERINE PHOSPHATASE"/>
    <property type="match status" value="1"/>
</dbReference>
<keyword evidence="2" id="KW-1185">Reference proteome</keyword>
<dbReference type="Proteomes" id="UP000675409">
    <property type="component" value="Unassembled WGS sequence"/>
</dbReference>
<reference evidence="1 2" key="1">
    <citation type="journal article" date="2021" name="Arch. Microbiol.">
        <title>Myceligenerans indicum sp. nov., an actinobacterium isolated from mangrove sediment of Sundarbans, India.</title>
        <authorList>
            <person name="Asha K."/>
            <person name="Bhadury P."/>
        </authorList>
    </citation>
    <scope>NUCLEOTIDE SEQUENCE [LARGE SCALE GENOMIC DNA]</scope>
    <source>
        <strain evidence="1 2">I2</strain>
    </source>
</reference>
<dbReference type="Pfam" id="PF08282">
    <property type="entry name" value="Hydrolase_3"/>
    <property type="match status" value="2"/>
</dbReference>
<accession>A0ABS1LIZ0</accession>
<sequence length="285" mass="29662">MNTRTRATTERLLIAMDIDGTLCPSGTTDIPDITNDAIADVRAAGHHVVLATGRSLSGALLVAAVLGLDGTWIVASNGAVTAQVDARWPGGYRIESARTLDVEPVLSLARRLCPGARVAVEEIGWGYQTSAPFEPGEVNGRQMVVSDEELILEPAPRVVLSAPNAATLLASPLRALGVTVNQASPSWLDITPHGLSKATALDEVRRHLDVAPESTVFVGDGANDAEAMTWATRSWAMGHAPALVRDIAEDVTGTLAEHGAATVLRALLADGVSSEVAQTVTGAVS</sequence>
<comment type="caution">
    <text evidence="1">The sequence shown here is derived from an EMBL/GenBank/DDBJ whole genome shotgun (WGS) entry which is preliminary data.</text>
</comment>
<dbReference type="EMBL" id="JABBYC010000009">
    <property type="protein sequence ID" value="MBL0886199.1"/>
    <property type="molecule type" value="Genomic_DNA"/>
</dbReference>
<proteinExistence type="predicted"/>
<evidence type="ECO:0000313" key="1">
    <source>
        <dbReference type="EMBL" id="MBL0886199.1"/>
    </source>
</evidence>
<dbReference type="SUPFAM" id="SSF56784">
    <property type="entry name" value="HAD-like"/>
    <property type="match status" value="1"/>
</dbReference>